<evidence type="ECO:0000313" key="1">
    <source>
        <dbReference type="EMBL" id="KAF0749645.1"/>
    </source>
</evidence>
<dbReference type="AlphaFoldDB" id="A0A6G0Y5X6"/>
<accession>A0A6G0Y5X6</accession>
<organism evidence="1 2">
    <name type="scientific">Aphis craccivora</name>
    <name type="common">Cowpea aphid</name>
    <dbReference type="NCBI Taxonomy" id="307492"/>
    <lineage>
        <taxon>Eukaryota</taxon>
        <taxon>Metazoa</taxon>
        <taxon>Ecdysozoa</taxon>
        <taxon>Arthropoda</taxon>
        <taxon>Hexapoda</taxon>
        <taxon>Insecta</taxon>
        <taxon>Pterygota</taxon>
        <taxon>Neoptera</taxon>
        <taxon>Paraneoptera</taxon>
        <taxon>Hemiptera</taxon>
        <taxon>Sternorrhyncha</taxon>
        <taxon>Aphidomorpha</taxon>
        <taxon>Aphidoidea</taxon>
        <taxon>Aphididae</taxon>
        <taxon>Aphidini</taxon>
        <taxon>Aphis</taxon>
        <taxon>Aphis</taxon>
    </lineage>
</organism>
<reference evidence="1 2" key="1">
    <citation type="submission" date="2019-08" db="EMBL/GenBank/DDBJ databases">
        <title>Whole genome of Aphis craccivora.</title>
        <authorList>
            <person name="Voronova N.V."/>
            <person name="Shulinski R.S."/>
            <person name="Bandarenka Y.V."/>
            <person name="Zhorov D.G."/>
            <person name="Warner D."/>
        </authorList>
    </citation>
    <scope>NUCLEOTIDE SEQUENCE [LARGE SCALE GENOMIC DNA]</scope>
    <source>
        <strain evidence="1">180601</strain>
        <tissue evidence="1">Whole Body</tissue>
    </source>
</reference>
<keyword evidence="2" id="KW-1185">Reference proteome</keyword>
<evidence type="ECO:0000313" key="2">
    <source>
        <dbReference type="Proteomes" id="UP000478052"/>
    </source>
</evidence>
<dbReference type="OrthoDB" id="5806173at2759"/>
<feature type="non-terminal residue" evidence="1">
    <location>
        <position position="108"/>
    </location>
</feature>
<name>A0A6G0Y5X6_APHCR</name>
<protein>
    <submittedName>
        <fullName evidence="1">Uncharacterized protein</fullName>
    </submittedName>
</protein>
<proteinExistence type="predicted"/>
<comment type="caution">
    <text evidence="1">The sequence shown here is derived from an EMBL/GenBank/DDBJ whole genome shotgun (WGS) entry which is preliminary data.</text>
</comment>
<dbReference type="Proteomes" id="UP000478052">
    <property type="component" value="Unassembled WGS sequence"/>
</dbReference>
<gene>
    <name evidence="1" type="ORF">FWK35_00019513</name>
</gene>
<dbReference type="EMBL" id="VUJU01006022">
    <property type="protein sequence ID" value="KAF0749645.1"/>
    <property type="molecule type" value="Genomic_DNA"/>
</dbReference>
<sequence length="108" mass="12537">MIILWKYFFEPKCKSTIILPFSTQVQFDHFLLGELASGGAIKKQIRRIRREVQEAPDAPKDLMTLLIPDEFKIYSPSEGIVEQFLLHDSGPGENRILIFGRYRNLEIL</sequence>